<accession>A0ABQ1IEI3</accession>
<keyword evidence="2" id="KW-1185">Reference proteome</keyword>
<dbReference type="EMBL" id="BMDZ01000011">
    <property type="protein sequence ID" value="GGB33467.1"/>
    <property type="molecule type" value="Genomic_DNA"/>
</dbReference>
<gene>
    <name evidence="1" type="ORF">GCM10011505_13640</name>
</gene>
<reference evidence="2" key="1">
    <citation type="journal article" date="2019" name="Int. J. Syst. Evol. Microbiol.">
        <title>The Global Catalogue of Microorganisms (GCM) 10K type strain sequencing project: providing services to taxonomists for standard genome sequencing and annotation.</title>
        <authorList>
            <consortium name="The Broad Institute Genomics Platform"/>
            <consortium name="The Broad Institute Genome Sequencing Center for Infectious Disease"/>
            <person name="Wu L."/>
            <person name="Ma J."/>
        </authorList>
    </citation>
    <scope>NUCLEOTIDE SEQUENCE [LARGE SCALE GENOMIC DNA]</scope>
    <source>
        <strain evidence="2">CGMCC 1.10188</strain>
    </source>
</reference>
<protein>
    <submittedName>
        <fullName evidence="1">Uncharacterized protein</fullName>
    </submittedName>
</protein>
<sequence length="110" mass="12154">MLIDIPGQRSGEKSPLGRSFQLNKPIWTSPFALPPLPEISWKGDQNIHDFVLDFVSLCPTETGVSTRCWVFRAGKIVAGPNAVGKRKKPRIVNHLDTVLHAASYVATGRF</sequence>
<proteinExistence type="predicted"/>
<evidence type="ECO:0000313" key="1">
    <source>
        <dbReference type="EMBL" id="GGB33467.1"/>
    </source>
</evidence>
<comment type="caution">
    <text evidence="1">The sequence shown here is derived from an EMBL/GenBank/DDBJ whole genome shotgun (WGS) entry which is preliminary data.</text>
</comment>
<organism evidence="1 2">
    <name type="scientific">Tistrella bauzanensis</name>
    <dbReference type="NCBI Taxonomy" id="657419"/>
    <lineage>
        <taxon>Bacteria</taxon>
        <taxon>Pseudomonadati</taxon>
        <taxon>Pseudomonadota</taxon>
        <taxon>Alphaproteobacteria</taxon>
        <taxon>Geminicoccales</taxon>
        <taxon>Geminicoccaceae</taxon>
        <taxon>Tistrella</taxon>
    </lineage>
</organism>
<name>A0ABQ1IEI3_9PROT</name>
<evidence type="ECO:0000313" key="2">
    <source>
        <dbReference type="Proteomes" id="UP000603352"/>
    </source>
</evidence>
<dbReference type="Proteomes" id="UP000603352">
    <property type="component" value="Unassembled WGS sequence"/>
</dbReference>